<name>A0ABV1XJA0_9ACTN</name>
<comment type="caution">
    <text evidence="1">The sequence shown here is derived from an EMBL/GenBank/DDBJ whole genome shotgun (WGS) entry which is preliminary data.</text>
</comment>
<dbReference type="Proteomes" id="UP001486207">
    <property type="component" value="Unassembled WGS sequence"/>
</dbReference>
<accession>A0ABV1XJA0</accession>
<dbReference type="RefSeq" id="WP_190068732.1">
    <property type="nucleotide sequence ID" value="NZ_BNBM01000002.1"/>
</dbReference>
<keyword evidence="2" id="KW-1185">Reference proteome</keyword>
<protein>
    <recommendedName>
        <fullName evidence="3">Cell wall assembly regulator SMI1</fullName>
    </recommendedName>
</protein>
<reference evidence="1 2" key="1">
    <citation type="submission" date="2024-06" db="EMBL/GenBank/DDBJ databases">
        <title>The Natural Products Discovery Center: Release of the First 8490 Sequenced Strains for Exploring Actinobacteria Biosynthetic Diversity.</title>
        <authorList>
            <person name="Kalkreuter E."/>
            <person name="Kautsar S.A."/>
            <person name="Yang D."/>
            <person name="Bader C.D."/>
            <person name="Teijaro C.N."/>
            <person name="Fluegel L."/>
            <person name="Davis C.M."/>
            <person name="Simpson J.R."/>
            <person name="Lauterbach L."/>
            <person name="Steele A.D."/>
            <person name="Gui C."/>
            <person name="Meng S."/>
            <person name="Li G."/>
            <person name="Viehrig K."/>
            <person name="Ye F."/>
            <person name="Su P."/>
            <person name="Kiefer A.F."/>
            <person name="Nichols A."/>
            <person name="Cepeda A.J."/>
            <person name="Yan W."/>
            <person name="Fan B."/>
            <person name="Jiang Y."/>
            <person name="Adhikari A."/>
            <person name="Zheng C.-J."/>
            <person name="Schuster L."/>
            <person name="Cowan T.M."/>
            <person name="Smanski M.J."/>
            <person name="Chevrette M.G."/>
            <person name="De Carvalho L.P.S."/>
            <person name="Shen B."/>
        </authorList>
    </citation>
    <scope>NUCLEOTIDE SEQUENCE [LARGE SCALE GENOMIC DNA]</scope>
    <source>
        <strain evidence="1 2">NPDC000155</strain>
    </source>
</reference>
<proteinExistence type="predicted"/>
<organism evidence="1 2">
    <name type="scientific">Streptomyces lanatus</name>
    <dbReference type="NCBI Taxonomy" id="66900"/>
    <lineage>
        <taxon>Bacteria</taxon>
        <taxon>Bacillati</taxon>
        <taxon>Actinomycetota</taxon>
        <taxon>Actinomycetes</taxon>
        <taxon>Kitasatosporales</taxon>
        <taxon>Streptomycetaceae</taxon>
        <taxon>Streptomyces</taxon>
    </lineage>
</organism>
<evidence type="ECO:0000313" key="1">
    <source>
        <dbReference type="EMBL" id="MER7371538.1"/>
    </source>
</evidence>
<gene>
    <name evidence="1" type="ORF">ABT384_02590</name>
</gene>
<dbReference type="EMBL" id="JBEPFB010000001">
    <property type="protein sequence ID" value="MER7371538.1"/>
    <property type="molecule type" value="Genomic_DNA"/>
</dbReference>
<evidence type="ECO:0000313" key="2">
    <source>
        <dbReference type="Proteomes" id="UP001486207"/>
    </source>
</evidence>
<sequence length="200" mass="22219">MTFHDVLNRLDLWLEANASTERHVLNPPATARRIGEIAENRFALDPELRLWLSRHDGVSTWARPGGPGGLLPGGHYPLDAEGMRLGQRDMEQAVAWSLEDGDADSVVGTTAHVRWVPLARTLTGTELVVDHREGPTRGAVLEIDQDLEIWGAVRWKSVAELFEQTVTSLETGRPIVTATGREIRAEYVQEDDGVRQLVWG</sequence>
<evidence type="ECO:0008006" key="3">
    <source>
        <dbReference type="Google" id="ProtNLM"/>
    </source>
</evidence>